<evidence type="ECO:0000256" key="2">
    <source>
        <dbReference type="ARBA" id="ARBA00023002"/>
    </source>
</evidence>
<name>A0ABT9NDF0_9ACTO</name>
<dbReference type="InterPro" id="IPR002347">
    <property type="entry name" value="SDR_fam"/>
</dbReference>
<dbReference type="PANTHER" id="PTHR44196:SF1">
    <property type="entry name" value="DEHYDROGENASE_REDUCTASE SDR FAMILY MEMBER 7B"/>
    <property type="match status" value="1"/>
</dbReference>
<reference evidence="3 4" key="1">
    <citation type="submission" date="2023-07" db="EMBL/GenBank/DDBJ databases">
        <title>Sequencing the genomes of 1000 actinobacteria strains.</title>
        <authorList>
            <person name="Klenk H.-P."/>
        </authorList>
    </citation>
    <scope>NUCLEOTIDE SEQUENCE [LARGE SCALE GENOMIC DNA]</scope>
    <source>
        <strain evidence="3 4">DSM 102162</strain>
    </source>
</reference>
<keyword evidence="4" id="KW-1185">Reference proteome</keyword>
<dbReference type="RefSeq" id="WP_307014896.1">
    <property type="nucleotide sequence ID" value="NZ_JAUSQW010000001.1"/>
</dbReference>
<keyword evidence="2" id="KW-0560">Oxidoreductase</keyword>
<proteinExistence type="inferred from homology"/>
<gene>
    <name evidence="3" type="ORF">J2S49_001820</name>
</gene>
<dbReference type="Pfam" id="PF00106">
    <property type="entry name" value="adh_short"/>
    <property type="match status" value="1"/>
</dbReference>
<dbReference type="CDD" id="cd05233">
    <property type="entry name" value="SDR_c"/>
    <property type="match status" value="1"/>
</dbReference>
<dbReference type="EMBL" id="JAUSQW010000001">
    <property type="protein sequence ID" value="MDP9801744.1"/>
    <property type="molecule type" value="Genomic_DNA"/>
</dbReference>
<dbReference type="PRINTS" id="PR00081">
    <property type="entry name" value="GDHRDH"/>
</dbReference>
<dbReference type="Proteomes" id="UP001235966">
    <property type="component" value="Unassembled WGS sequence"/>
</dbReference>
<evidence type="ECO:0000313" key="3">
    <source>
        <dbReference type="EMBL" id="MDP9801744.1"/>
    </source>
</evidence>
<sequence>MARSSEVIVLTGASRGIGAAIANAIAAPGRTLLLVARSIASLENTAQAARGLGATVHTYAAELSDVSSVNSLVVHIAADGFVPDTVINNAGVMGAELAPWEDDPVAWWKVLEVNVRAPFLLAHAFVPAMLEAGFGRIIDLSSGAAVWDTSNTVAYFVSKTALYRLGSSMHEAGYERGLRVLEVAPGVVKTDMTADAQMHVGRTEWNEPTEVAEIIAAAVDGDLDGLSGAQVRAGTDSLEDLRARSAAGIGVEERRLRMTPFKTENE</sequence>
<protein>
    <submittedName>
        <fullName evidence="3">Short-subunit dehydrogenase</fullName>
    </submittedName>
</protein>
<comment type="caution">
    <text evidence="3">The sequence shown here is derived from an EMBL/GenBank/DDBJ whole genome shotgun (WGS) entry which is preliminary data.</text>
</comment>
<comment type="similarity">
    <text evidence="1">Belongs to the short-chain dehydrogenases/reductases (SDR) family.</text>
</comment>
<dbReference type="Gene3D" id="3.40.50.720">
    <property type="entry name" value="NAD(P)-binding Rossmann-like Domain"/>
    <property type="match status" value="1"/>
</dbReference>
<evidence type="ECO:0000256" key="1">
    <source>
        <dbReference type="ARBA" id="ARBA00006484"/>
    </source>
</evidence>
<organism evidence="3 4">
    <name type="scientific">Arcanobacterium wilhelmae</name>
    <dbReference type="NCBI Taxonomy" id="1803177"/>
    <lineage>
        <taxon>Bacteria</taxon>
        <taxon>Bacillati</taxon>
        <taxon>Actinomycetota</taxon>
        <taxon>Actinomycetes</taxon>
        <taxon>Actinomycetales</taxon>
        <taxon>Actinomycetaceae</taxon>
        <taxon>Arcanobacterium</taxon>
    </lineage>
</organism>
<dbReference type="InterPro" id="IPR036291">
    <property type="entry name" value="NAD(P)-bd_dom_sf"/>
</dbReference>
<evidence type="ECO:0000313" key="4">
    <source>
        <dbReference type="Proteomes" id="UP001235966"/>
    </source>
</evidence>
<dbReference type="SUPFAM" id="SSF51735">
    <property type="entry name" value="NAD(P)-binding Rossmann-fold domains"/>
    <property type="match status" value="1"/>
</dbReference>
<dbReference type="PANTHER" id="PTHR44196">
    <property type="entry name" value="DEHYDROGENASE/REDUCTASE SDR FAMILY MEMBER 7B"/>
    <property type="match status" value="1"/>
</dbReference>
<accession>A0ABT9NDF0</accession>